<dbReference type="InterPro" id="IPR003422">
    <property type="entry name" value="Cyt_b-c1_6"/>
</dbReference>
<feature type="domain" description="Ubiquinol-cytochrome C reductase hinge" evidence="12">
    <location>
        <begin position="53"/>
        <end position="124"/>
    </location>
</feature>
<keyword evidence="6" id="KW-0249">Electron transport</keyword>
<keyword evidence="5" id="KW-0999">Mitochondrion inner membrane</keyword>
<evidence type="ECO:0000256" key="5">
    <source>
        <dbReference type="ARBA" id="ARBA00022792"/>
    </source>
</evidence>
<proteinExistence type="inferred from homology"/>
<keyword evidence="7" id="KW-0496">Mitochondrion</keyword>
<feature type="compositionally biased region" description="Acidic residues" evidence="11">
    <location>
        <begin position="24"/>
        <end position="53"/>
    </location>
</feature>
<organism evidence="13 14">
    <name type="scientific">Arxiozyma heterogenica</name>
    <dbReference type="NCBI Taxonomy" id="278026"/>
    <lineage>
        <taxon>Eukaryota</taxon>
        <taxon>Fungi</taxon>
        <taxon>Dikarya</taxon>
        <taxon>Ascomycota</taxon>
        <taxon>Saccharomycotina</taxon>
        <taxon>Saccharomycetes</taxon>
        <taxon>Saccharomycetales</taxon>
        <taxon>Saccharomycetaceae</taxon>
        <taxon>Arxiozyma</taxon>
    </lineage>
</organism>
<dbReference type="Pfam" id="PF02320">
    <property type="entry name" value="UCR_hinge"/>
    <property type="match status" value="1"/>
</dbReference>
<evidence type="ECO:0000256" key="2">
    <source>
        <dbReference type="ARBA" id="ARBA00006498"/>
    </source>
</evidence>
<dbReference type="SUPFAM" id="SSF81531">
    <property type="entry name" value="Non-heme 11 kDa protein of cytochrome bc1 complex (Ubiquinol-cytochrome c reductase)"/>
    <property type="match status" value="1"/>
</dbReference>
<dbReference type="InterPro" id="IPR023184">
    <property type="entry name" value="Ubol_cytC_Rdtase_hinge_dom"/>
</dbReference>
<sequence length="124" mass="14992">MLSSIIDYLRDVKEEFSPIYSRAEDEDPTIEEEEEEEDNDEDEDEEEEEEEGDQLDKLRRQCENTERGQELKHHYLECVERVQKAKEDPNYEDLENKEDCVEEFFHLQHYLDECAAPRLFSQLK</sequence>
<name>A0AAN7WQA0_9SACH</name>
<dbReference type="PANTHER" id="PTHR15336:SF0">
    <property type="entry name" value="CYTOCHROME B-C1 COMPLEX SUBUNIT 6, MITOCHONDRIAL"/>
    <property type="match status" value="1"/>
</dbReference>
<reference evidence="14" key="1">
    <citation type="submission" date="2023-07" db="EMBL/GenBank/DDBJ databases">
        <title>A draft genome of Kazachstania heterogenica Y-27499.</title>
        <authorList>
            <person name="Donic C."/>
            <person name="Kralova J.S."/>
            <person name="Fidel L."/>
            <person name="Ben-Dor S."/>
            <person name="Jung S."/>
        </authorList>
    </citation>
    <scope>NUCLEOTIDE SEQUENCE [LARGE SCALE GENOMIC DNA]</scope>
    <source>
        <strain evidence="14">Y27499</strain>
    </source>
</reference>
<dbReference type="InterPro" id="IPR036811">
    <property type="entry name" value="Ubol_cytC_Rdtase_hinge_dom_sf"/>
</dbReference>
<dbReference type="EMBL" id="JAWIZZ010000006">
    <property type="protein sequence ID" value="KAK5782328.1"/>
    <property type="molecule type" value="Genomic_DNA"/>
</dbReference>
<evidence type="ECO:0000256" key="1">
    <source>
        <dbReference type="ARBA" id="ARBA00004137"/>
    </source>
</evidence>
<dbReference type="GO" id="GO:0006122">
    <property type="term" value="P:mitochondrial electron transport, ubiquinol to cytochrome c"/>
    <property type="evidence" value="ECO:0007669"/>
    <property type="project" value="InterPro"/>
</dbReference>
<evidence type="ECO:0000259" key="12">
    <source>
        <dbReference type="Pfam" id="PF02320"/>
    </source>
</evidence>
<evidence type="ECO:0000256" key="8">
    <source>
        <dbReference type="ARBA" id="ARBA00023136"/>
    </source>
</evidence>
<feature type="compositionally biased region" description="Basic and acidic residues" evidence="11">
    <location>
        <begin position="54"/>
        <end position="68"/>
    </location>
</feature>
<evidence type="ECO:0000313" key="13">
    <source>
        <dbReference type="EMBL" id="KAK5782328.1"/>
    </source>
</evidence>
<evidence type="ECO:0000256" key="3">
    <source>
        <dbReference type="ARBA" id="ARBA00022448"/>
    </source>
</evidence>
<evidence type="ECO:0000256" key="7">
    <source>
        <dbReference type="ARBA" id="ARBA00023128"/>
    </source>
</evidence>
<protein>
    <recommendedName>
        <fullName evidence="9">Cytochrome b-c1 complex subunit 6, mitochondrial</fullName>
    </recommendedName>
    <alternativeName>
        <fullName evidence="10">Complex III subunit 6</fullName>
    </alternativeName>
</protein>
<dbReference type="AlphaFoldDB" id="A0AAN7WQA0"/>
<keyword evidence="4" id="KW-0679">Respiratory chain</keyword>
<dbReference type="Gene3D" id="1.10.287.20">
    <property type="entry name" value="Ubiquinol-cytochrome C reductase hinge domain"/>
    <property type="match status" value="1"/>
</dbReference>
<evidence type="ECO:0000256" key="6">
    <source>
        <dbReference type="ARBA" id="ARBA00022982"/>
    </source>
</evidence>
<dbReference type="PANTHER" id="PTHR15336">
    <property type="entry name" value="UBIQUINOL-CYTOCHROME C REDUCTASE COMPLEX 7.8 KDA PROTEIN"/>
    <property type="match status" value="1"/>
</dbReference>
<comment type="similarity">
    <text evidence="2">Belongs to the UQCRH/QCR6 family.</text>
</comment>
<accession>A0AAN7WQA0</accession>
<comment type="subcellular location">
    <subcellularLocation>
        <location evidence="1">Mitochondrion inner membrane</location>
        <topology evidence="1">Peripheral membrane protein</topology>
        <orientation evidence="1">Intermembrane side</orientation>
    </subcellularLocation>
</comment>
<evidence type="ECO:0000313" key="14">
    <source>
        <dbReference type="Proteomes" id="UP001306508"/>
    </source>
</evidence>
<gene>
    <name evidence="13" type="ORF">RI543_000263</name>
</gene>
<keyword evidence="3" id="KW-0813">Transport</keyword>
<keyword evidence="8" id="KW-0472">Membrane</keyword>
<keyword evidence="14" id="KW-1185">Reference proteome</keyword>
<evidence type="ECO:0000256" key="10">
    <source>
        <dbReference type="ARBA" id="ARBA00044246"/>
    </source>
</evidence>
<dbReference type="FunFam" id="1.10.287.20:FF:000003">
    <property type="entry name" value="Cytochrome b-c1 complex subunit 6"/>
    <property type="match status" value="1"/>
</dbReference>
<feature type="region of interest" description="Disordered" evidence="11">
    <location>
        <begin position="16"/>
        <end position="68"/>
    </location>
</feature>
<dbReference type="GO" id="GO:0005743">
    <property type="term" value="C:mitochondrial inner membrane"/>
    <property type="evidence" value="ECO:0007669"/>
    <property type="project" value="UniProtKB-SubCell"/>
</dbReference>
<comment type="caution">
    <text evidence="13">The sequence shown here is derived from an EMBL/GenBank/DDBJ whole genome shotgun (WGS) entry which is preliminary data.</text>
</comment>
<dbReference type="Proteomes" id="UP001306508">
    <property type="component" value="Unassembled WGS sequence"/>
</dbReference>
<evidence type="ECO:0000256" key="9">
    <source>
        <dbReference type="ARBA" id="ARBA00044155"/>
    </source>
</evidence>
<evidence type="ECO:0000256" key="4">
    <source>
        <dbReference type="ARBA" id="ARBA00022660"/>
    </source>
</evidence>
<evidence type="ECO:0000256" key="11">
    <source>
        <dbReference type="SAM" id="MobiDB-lite"/>
    </source>
</evidence>